<evidence type="ECO:0000313" key="2">
    <source>
        <dbReference type="EMBL" id="CUO45205.1"/>
    </source>
</evidence>
<keyword evidence="1" id="KW-1133">Transmembrane helix</keyword>
<keyword evidence="1" id="KW-0472">Membrane</keyword>
<sequence length="210" mass="23250">MRGLIYKDISIFFKSIDKKLILIATAAIVLLIFNAGIYAGLFASVMFAMTIGMQNIMSFASDEKASWKKYQLAMPISNFTVVASKYVSVIYTVAISILGSIAFNSLSSIIFQNFDMLIWLFSIAAAIIIPLLWTGICLPLTYWFGFRSAQTMGLIVVIPMFYFVKYFEDGPGMATMVNSVHSYVLITGIAAILIFGISLIISTIGYSRKN</sequence>
<keyword evidence="1" id="KW-0812">Transmembrane</keyword>
<evidence type="ECO:0000256" key="1">
    <source>
        <dbReference type="SAM" id="Phobius"/>
    </source>
</evidence>
<organism evidence="2 3">
    <name type="scientific">Blautia obeum</name>
    <dbReference type="NCBI Taxonomy" id="40520"/>
    <lineage>
        <taxon>Bacteria</taxon>
        <taxon>Bacillati</taxon>
        <taxon>Bacillota</taxon>
        <taxon>Clostridia</taxon>
        <taxon>Lachnospirales</taxon>
        <taxon>Lachnospiraceae</taxon>
        <taxon>Blautia</taxon>
    </lineage>
</organism>
<dbReference type="InterPro" id="IPR025699">
    <property type="entry name" value="ABC2_memb-like"/>
</dbReference>
<dbReference type="PANTHER" id="PTHR41309:SF2">
    <property type="entry name" value="MEMBRANE PROTEIN"/>
    <property type="match status" value="1"/>
</dbReference>
<feature type="transmembrane region" description="Helical" evidence="1">
    <location>
        <begin position="86"/>
        <end position="104"/>
    </location>
</feature>
<dbReference type="AlphaFoldDB" id="A0A174FAL9"/>
<accession>A0A174FAL9</accession>
<proteinExistence type="predicted"/>
<feature type="transmembrane region" description="Helical" evidence="1">
    <location>
        <begin position="183"/>
        <end position="206"/>
    </location>
</feature>
<protein>
    <submittedName>
        <fullName evidence="2">ABC-2 family transporter protein</fullName>
    </submittedName>
</protein>
<evidence type="ECO:0000313" key="3">
    <source>
        <dbReference type="Proteomes" id="UP000095409"/>
    </source>
</evidence>
<dbReference type="EMBL" id="CYZD01000011">
    <property type="protein sequence ID" value="CUO45205.1"/>
    <property type="molecule type" value="Genomic_DNA"/>
</dbReference>
<name>A0A174FAL9_9FIRM</name>
<dbReference type="Proteomes" id="UP000095409">
    <property type="component" value="Unassembled WGS sequence"/>
</dbReference>
<dbReference type="PANTHER" id="PTHR41309">
    <property type="entry name" value="MEMBRANE PROTEIN-RELATED"/>
    <property type="match status" value="1"/>
</dbReference>
<gene>
    <name evidence="2" type="ORF">ERS852394_02229</name>
</gene>
<reference evidence="2 3" key="1">
    <citation type="submission" date="2015-09" db="EMBL/GenBank/DDBJ databases">
        <authorList>
            <consortium name="Pathogen Informatics"/>
        </authorList>
    </citation>
    <scope>NUCLEOTIDE SEQUENCE [LARGE SCALE GENOMIC DNA]</scope>
    <source>
        <strain evidence="2 3">2789STDY5608837</strain>
    </source>
</reference>
<feature type="transmembrane region" description="Helical" evidence="1">
    <location>
        <begin position="20"/>
        <end position="49"/>
    </location>
</feature>
<feature type="transmembrane region" description="Helical" evidence="1">
    <location>
        <begin position="142"/>
        <end position="163"/>
    </location>
</feature>
<dbReference type="Pfam" id="PF13346">
    <property type="entry name" value="ABC2_membrane_5"/>
    <property type="match status" value="1"/>
</dbReference>
<dbReference type="RefSeq" id="WP_055066320.1">
    <property type="nucleotide sequence ID" value="NZ_CAXTZU010000012.1"/>
</dbReference>
<feature type="transmembrane region" description="Helical" evidence="1">
    <location>
        <begin position="116"/>
        <end position="136"/>
    </location>
</feature>